<evidence type="ECO:0000256" key="6">
    <source>
        <dbReference type="ARBA" id="ARBA00023136"/>
    </source>
</evidence>
<evidence type="ECO:0000256" key="5">
    <source>
        <dbReference type="ARBA" id="ARBA00022692"/>
    </source>
</evidence>
<dbReference type="Proteomes" id="UP000027821">
    <property type="component" value="Unassembled WGS sequence"/>
</dbReference>
<evidence type="ECO:0000313" key="8">
    <source>
        <dbReference type="EMBL" id="KEO75152.1"/>
    </source>
</evidence>
<organism evidence="8 9">
    <name type="scientific">Anditalea andensis</name>
    <dbReference type="NCBI Taxonomy" id="1048983"/>
    <lineage>
        <taxon>Bacteria</taxon>
        <taxon>Pseudomonadati</taxon>
        <taxon>Bacteroidota</taxon>
        <taxon>Cytophagia</taxon>
        <taxon>Cytophagales</taxon>
        <taxon>Cytophagaceae</taxon>
        <taxon>Anditalea</taxon>
    </lineage>
</organism>
<dbReference type="InterPro" id="IPR003423">
    <property type="entry name" value="OMP_efflux"/>
</dbReference>
<gene>
    <name evidence="8" type="ORF">EL17_05645</name>
</gene>
<evidence type="ECO:0000256" key="3">
    <source>
        <dbReference type="ARBA" id="ARBA00022448"/>
    </source>
</evidence>
<keyword evidence="7" id="KW-0998">Cell outer membrane</keyword>
<dbReference type="InterPro" id="IPR051906">
    <property type="entry name" value="TolC-like"/>
</dbReference>
<dbReference type="GO" id="GO:0009279">
    <property type="term" value="C:cell outer membrane"/>
    <property type="evidence" value="ECO:0007669"/>
    <property type="project" value="UniProtKB-SubCell"/>
</dbReference>
<dbReference type="SUPFAM" id="SSF56954">
    <property type="entry name" value="Outer membrane efflux proteins (OEP)"/>
    <property type="match status" value="1"/>
</dbReference>
<keyword evidence="5" id="KW-0812">Transmembrane</keyword>
<evidence type="ECO:0000256" key="2">
    <source>
        <dbReference type="ARBA" id="ARBA00007613"/>
    </source>
</evidence>
<keyword evidence="3" id="KW-0813">Transport</keyword>
<evidence type="ECO:0000313" key="9">
    <source>
        <dbReference type="Proteomes" id="UP000027821"/>
    </source>
</evidence>
<sequence>MRDSILFPSSQDKFRLLKNNYRQMKILYLIPLVILLSARSSYGQTSQIPDLSATERFFLQPDVAIARLTEAALARSASVEALRIDRDIIGEDLQIARKDIYKNLSLAGDYLYGNLGLLSISEGSQIGIGTGLASRYSAGFRLSLPLDMIISRPNRINRVQLQLKQAEFIQKSREEEISQFIINMYQDVVLARRTLKVHTEARESARINKQLSEKSFREGQVSLADMSVVTEAYTRAAIDYESSYTNYETAVRILEEIVGMNIIELMNP</sequence>
<reference evidence="8 9" key="1">
    <citation type="submission" date="2014-04" db="EMBL/GenBank/DDBJ databases">
        <title>Characterization and application of a salt tolerant electro-active bacterium.</title>
        <authorList>
            <person name="Yang L."/>
            <person name="Wei S."/>
            <person name="Tay Q.X.M."/>
        </authorList>
    </citation>
    <scope>NUCLEOTIDE SEQUENCE [LARGE SCALE GENOMIC DNA]</scope>
    <source>
        <strain evidence="8 9">LY1</strain>
    </source>
</reference>
<name>A0A074LMP9_9BACT</name>
<accession>A0A074LMP9</accession>
<dbReference type="OrthoDB" id="935706at2"/>
<comment type="similarity">
    <text evidence="2">Belongs to the outer membrane factor (OMF) (TC 1.B.17) family.</text>
</comment>
<evidence type="ECO:0008006" key="10">
    <source>
        <dbReference type="Google" id="ProtNLM"/>
    </source>
</evidence>
<dbReference type="AlphaFoldDB" id="A0A074LMP9"/>
<dbReference type="eggNOG" id="COG1538">
    <property type="taxonomic scope" value="Bacteria"/>
</dbReference>
<dbReference type="GO" id="GO:0015288">
    <property type="term" value="F:porin activity"/>
    <property type="evidence" value="ECO:0007669"/>
    <property type="project" value="TreeGrafter"/>
</dbReference>
<proteinExistence type="inferred from homology"/>
<comment type="caution">
    <text evidence="8">The sequence shown here is derived from an EMBL/GenBank/DDBJ whole genome shotgun (WGS) entry which is preliminary data.</text>
</comment>
<dbReference type="STRING" id="1048983.EL17_05645"/>
<dbReference type="PANTHER" id="PTHR30026">
    <property type="entry name" value="OUTER MEMBRANE PROTEIN TOLC"/>
    <property type="match status" value="1"/>
</dbReference>
<dbReference type="Pfam" id="PF02321">
    <property type="entry name" value="OEP"/>
    <property type="match status" value="1"/>
</dbReference>
<comment type="subcellular location">
    <subcellularLocation>
        <location evidence="1">Cell outer membrane</location>
    </subcellularLocation>
</comment>
<protein>
    <recommendedName>
        <fullName evidence="10">Transporter</fullName>
    </recommendedName>
</protein>
<evidence type="ECO:0000256" key="4">
    <source>
        <dbReference type="ARBA" id="ARBA00022452"/>
    </source>
</evidence>
<evidence type="ECO:0000256" key="1">
    <source>
        <dbReference type="ARBA" id="ARBA00004442"/>
    </source>
</evidence>
<dbReference type="EMBL" id="JMIH01000014">
    <property type="protein sequence ID" value="KEO75152.1"/>
    <property type="molecule type" value="Genomic_DNA"/>
</dbReference>
<keyword evidence="6" id="KW-0472">Membrane</keyword>
<keyword evidence="4" id="KW-1134">Transmembrane beta strand</keyword>
<dbReference type="PANTHER" id="PTHR30026:SF20">
    <property type="entry name" value="OUTER MEMBRANE PROTEIN TOLC"/>
    <property type="match status" value="1"/>
</dbReference>
<dbReference type="GO" id="GO:0015562">
    <property type="term" value="F:efflux transmembrane transporter activity"/>
    <property type="evidence" value="ECO:0007669"/>
    <property type="project" value="InterPro"/>
</dbReference>
<dbReference type="GO" id="GO:1990281">
    <property type="term" value="C:efflux pump complex"/>
    <property type="evidence" value="ECO:0007669"/>
    <property type="project" value="TreeGrafter"/>
</dbReference>
<evidence type="ECO:0000256" key="7">
    <source>
        <dbReference type="ARBA" id="ARBA00023237"/>
    </source>
</evidence>
<keyword evidence="9" id="KW-1185">Reference proteome</keyword>
<dbReference type="Gene3D" id="1.20.1600.10">
    <property type="entry name" value="Outer membrane efflux proteins (OEP)"/>
    <property type="match status" value="1"/>
</dbReference>